<dbReference type="Pfam" id="PF06259">
    <property type="entry name" value="Abhydrolase_8"/>
    <property type="match status" value="1"/>
</dbReference>
<reference evidence="4" key="1">
    <citation type="journal article" date="2019" name="Int. J. Syst. Evol. Microbiol.">
        <title>The Global Catalogue of Microorganisms (GCM) 10K type strain sequencing project: providing services to taxonomists for standard genome sequencing and annotation.</title>
        <authorList>
            <consortium name="The Broad Institute Genomics Platform"/>
            <consortium name="The Broad Institute Genome Sequencing Center for Infectious Disease"/>
            <person name="Wu L."/>
            <person name="Ma J."/>
        </authorList>
    </citation>
    <scope>NUCLEOTIDE SEQUENCE [LARGE SCALE GENOMIC DNA]</scope>
    <source>
        <strain evidence="4">NBRC 113072</strain>
    </source>
</reference>
<evidence type="ECO:0000259" key="2">
    <source>
        <dbReference type="Pfam" id="PF06259"/>
    </source>
</evidence>
<dbReference type="InterPro" id="IPR010427">
    <property type="entry name" value="DUF1023"/>
</dbReference>
<dbReference type="RefSeq" id="WP_284304155.1">
    <property type="nucleotide sequence ID" value="NZ_BSUO01000001.1"/>
</dbReference>
<proteinExistence type="predicted"/>
<comment type="caution">
    <text evidence="3">The sequence shown here is derived from an EMBL/GenBank/DDBJ whole genome shotgun (WGS) entry which is preliminary data.</text>
</comment>
<dbReference type="SUPFAM" id="SSF53474">
    <property type="entry name" value="alpha/beta-Hydrolases"/>
    <property type="match status" value="1"/>
</dbReference>
<evidence type="ECO:0000256" key="1">
    <source>
        <dbReference type="SAM" id="MobiDB-lite"/>
    </source>
</evidence>
<evidence type="ECO:0000313" key="4">
    <source>
        <dbReference type="Proteomes" id="UP001157126"/>
    </source>
</evidence>
<dbReference type="Proteomes" id="UP001157126">
    <property type="component" value="Unassembled WGS sequence"/>
</dbReference>
<dbReference type="EMBL" id="BSUO01000001">
    <property type="protein sequence ID" value="GMA40452.1"/>
    <property type="molecule type" value="Genomic_DNA"/>
</dbReference>
<accession>A0ABQ6IRB8</accession>
<name>A0ABQ6IRB8_9MICO</name>
<dbReference type="InterPro" id="IPR029058">
    <property type="entry name" value="AB_hydrolase_fold"/>
</dbReference>
<sequence length="713" mass="76081">MSGSEGLAGDLHDLAGGWGVAAAVQYSIDHLPGSRTGDVGYDFSIAVGLLVGDLAEVVETSGLPDEPGPEPAPTDSGRARESADSAAAVTASALATTVLRPFVHPWMVVDPAYVRHAVHRLDDLLPRLESALARAQVDPQAAETTVAALGDVRAAFADLVAALESDGRDLRRLLRDRPMALRRLRSHTDRLGEADALCRRRLEDATCRLPDLRGLLAGSRWDSPRLAADRSALSGVPTTEARRLIARDPDLVAVLTDPADTGATPWLAEALVPANEGGAGAGDDVPAHAVSLLQVARVRRACAEQTDDELDRVALLYPRLVGGLDGVPPTVRTRANRLVMRADLRRMRATDVALQHQVSASRERDSSSPLRRARGALLDVWLANDEITALATLDHDRPNALRVEHRAMVTLTQQLLHDRADQGRGVRAHRQVLQYAPSGRVVELWGLLDEDTTRVAVYVGGTGTTVRQFGWPTGIARALQRADASGRTAVITWMGAEFPSAIGTHAPSGRFARLAAAPLRDLVEGLDVPDGTPITVVGHSYGGVIVGAAEALGLRVDTVVHAGVPGIGPGLRSVAEYPDHDALGRPRHVVRYCLTAPGDLIRLWRRGDAAVSSLSTLSFTPARSAAGWFGERTLGADPTTLLGIRDLDTGIWEVDKDDRRAGEILYGPRGHADVVEPGTTSFRRIVAAVQGEDPAAVTPPATLRPFRWRPGRG</sequence>
<organism evidence="3 4">
    <name type="scientific">Mobilicoccus caccae</name>
    <dbReference type="NCBI Taxonomy" id="1859295"/>
    <lineage>
        <taxon>Bacteria</taxon>
        <taxon>Bacillati</taxon>
        <taxon>Actinomycetota</taxon>
        <taxon>Actinomycetes</taxon>
        <taxon>Micrococcales</taxon>
        <taxon>Dermatophilaceae</taxon>
        <taxon>Mobilicoccus</taxon>
    </lineage>
</organism>
<feature type="region of interest" description="Disordered" evidence="1">
    <location>
        <begin position="60"/>
        <end position="85"/>
    </location>
</feature>
<protein>
    <recommendedName>
        <fullName evidence="2">DUF1023 domain-containing protein</fullName>
    </recommendedName>
</protein>
<keyword evidence="4" id="KW-1185">Reference proteome</keyword>
<feature type="domain" description="DUF1023" evidence="2">
    <location>
        <begin position="439"/>
        <end position="568"/>
    </location>
</feature>
<evidence type="ECO:0000313" key="3">
    <source>
        <dbReference type="EMBL" id="GMA40452.1"/>
    </source>
</evidence>
<gene>
    <name evidence="3" type="ORF">GCM10025883_24970</name>
</gene>